<dbReference type="SUPFAM" id="SSF56854">
    <property type="entry name" value="Bcl-2 inhibitors of programmed cell death"/>
    <property type="match status" value="1"/>
</dbReference>
<accession>S7NME2</accession>
<dbReference type="InterPro" id="IPR036834">
    <property type="entry name" value="Bcl-2-like_sf"/>
</dbReference>
<dbReference type="GO" id="GO:0042981">
    <property type="term" value="P:regulation of apoptotic process"/>
    <property type="evidence" value="ECO:0007669"/>
    <property type="project" value="InterPro"/>
</dbReference>
<dbReference type="EMBL" id="KE164376">
    <property type="protein sequence ID" value="EPQ17615.1"/>
    <property type="molecule type" value="Genomic_DNA"/>
</dbReference>
<evidence type="ECO:0000313" key="2">
    <source>
        <dbReference type="Proteomes" id="UP000052978"/>
    </source>
</evidence>
<sequence length="76" mass="8837">MEDQLRLCTLQLLTDYLEYCTQRPSSDPHPTSSLEATVMRSIASQVQECYQLSWTCYRQCQSNHVEMVANAMQNIF</sequence>
<dbReference type="Proteomes" id="UP000052978">
    <property type="component" value="Unassembled WGS sequence"/>
</dbReference>
<reference evidence="1 2" key="1">
    <citation type="journal article" date="2013" name="Nat. Commun.">
        <title>Genome analysis reveals insights into physiology and longevity of the Brandt's bat Myotis brandtii.</title>
        <authorList>
            <person name="Seim I."/>
            <person name="Fang X."/>
            <person name="Xiong Z."/>
            <person name="Lobanov A.V."/>
            <person name="Huang Z."/>
            <person name="Ma S."/>
            <person name="Feng Y."/>
            <person name="Turanov A.A."/>
            <person name="Zhu Y."/>
            <person name="Lenz T.L."/>
            <person name="Gerashchenko M.V."/>
            <person name="Fan D."/>
            <person name="Hee Yim S."/>
            <person name="Yao X."/>
            <person name="Jordan D."/>
            <person name="Xiong Y."/>
            <person name="Ma Y."/>
            <person name="Lyapunov A.N."/>
            <person name="Chen G."/>
            <person name="Kulakova O.I."/>
            <person name="Sun Y."/>
            <person name="Lee S.G."/>
            <person name="Bronson R.T."/>
            <person name="Moskalev A.A."/>
            <person name="Sunyaev S.R."/>
            <person name="Zhang G."/>
            <person name="Krogh A."/>
            <person name="Wang J."/>
            <person name="Gladyshev V.N."/>
        </authorList>
    </citation>
    <scope>NUCLEOTIDE SEQUENCE [LARGE SCALE GENOMIC DNA]</scope>
</reference>
<dbReference type="Gene3D" id="1.10.437.10">
    <property type="entry name" value="Blc2-like"/>
    <property type="match status" value="1"/>
</dbReference>
<protein>
    <submittedName>
        <fullName evidence="1">Bcl-2-like protein 10</fullName>
    </submittedName>
</protein>
<keyword evidence="2" id="KW-1185">Reference proteome</keyword>
<organism evidence="1 2">
    <name type="scientific">Myotis brandtii</name>
    <name type="common">Brandt's bat</name>
    <dbReference type="NCBI Taxonomy" id="109478"/>
    <lineage>
        <taxon>Eukaryota</taxon>
        <taxon>Metazoa</taxon>
        <taxon>Chordata</taxon>
        <taxon>Craniata</taxon>
        <taxon>Vertebrata</taxon>
        <taxon>Euteleostomi</taxon>
        <taxon>Mammalia</taxon>
        <taxon>Eutheria</taxon>
        <taxon>Laurasiatheria</taxon>
        <taxon>Chiroptera</taxon>
        <taxon>Yangochiroptera</taxon>
        <taxon>Vespertilionidae</taxon>
        <taxon>Myotis</taxon>
    </lineage>
</organism>
<name>S7NME2_MYOBR</name>
<gene>
    <name evidence="1" type="ORF">D623_10018858</name>
</gene>
<proteinExistence type="predicted"/>
<evidence type="ECO:0000313" key="1">
    <source>
        <dbReference type="EMBL" id="EPQ17615.1"/>
    </source>
</evidence>
<dbReference type="AlphaFoldDB" id="S7NME2"/>